<dbReference type="GO" id="GO:0005743">
    <property type="term" value="C:mitochondrial inner membrane"/>
    <property type="evidence" value="ECO:0007669"/>
    <property type="project" value="TreeGrafter"/>
</dbReference>
<name>A8Q044_MALGO</name>
<evidence type="ECO:0000313" key="2">
    <source>
        <dbReference type="Proteomes" id="UP000008837"/>
    </source>
</evidence>
<proteinExistence type="predicted"/>
<comment type="caution">
    <text evidence="1">The sequence shown here is derived from an EMBL/GenBank/DDBJ whole genome shotgun (WGS) entry which is preliminary data.</text>
</comment>
<dbReference type="InterPro" id="IPR042432">
    <property type="entry name" value="Coa1_fungi"/>
</dbReference>
<dbReference type="OrthoDB" id="2100652at2759"/>
<dbReference type="AlphaFoldDB" id="A8Q044"/>
<dbReference type="OMA" id="PAWYLNG"/>
<evidence type="ECO:0000313" key="1">
    <source>
        <dbReference type="EMBL" id="EDP43767.1"/>
    </source>
</evidence>
<dbReference type="RefSeq" id="XP_001730981.1">
    <property type="nucleotide sequence ID" value="XM_001730929.1"/>
</dbReference>
<dbReference type="GeneID" id="5855288"/>
<protein>
    <submittedName>
        <fullName evidence="1">Uncharacterized protein</fullName>
    </submittedName>
</protein>
<gene>
    <name evidence="1" type="ORF">MGL_1980</name>
</gene>
<dbReference type="GO" id="GO:0033617">
    <property type="term" value="P:mitochondrial respiratory chain complex IV assembly"/>
    <property type="evidence" value="ECO:0007669"/>
    <property type="project" value="InterPro"/>
</dbReference>
<sequence>MRGISSRPVQPGHWDPHVTRVKHPIPPLPNRKPLYIAGGASLVALWYVLSAYFNNKERVGSSVLRMVSQRVRSAPEVYELLGEPVRIKRSMFGDPWIEGIINPLKGKVDMSFEVVGPRGVGTVYFTSVRKHKTDPFELLRFLVVPHGDTSRAISLLSHGIEHNMLNSQNQ</sequence>
<dbReference type="KEGG" id="mgl:MGL_1980"/>
<keyword evidence="2" id="KW-1185">Reference proteome</keyword>
<dbReference type="InterPro" id="IPR014807">
    <property type="entry name" value="Coa1"/>
</dbReference>
<dbReference type="PANTHER" id="PTHR28523">
    <property type="entry name" value="CYTOCHROME C OXIDASE ASSEMBLY FACTOR 1"/>
    <property type="match status" value="1"/>
</dbReference>
<dbReference type="EMBL" id="AAYY01000006">
    <property type="protein sequence ID" value="EDP43767.1"/>
    <property type="molecule type" value="Genomic_DNA"/>
</dbReference>
<organism evidence="1 2">
    <name type="scientific">Malassezia globosa (strain ATCC MYA-4612 / CBS 7966)</name>
    <name type="common">Dandruff-associated fungus</name>
    <dbReference type="NCBI Taxonomy" id="425265"/>
    <lineage>
        <taxon>Eukaryota</taxon>
        <taxon>Fungi</taxon>
        <taxon>Dikarya</taxon>
        <taxon>Basidiomycota</taxon>
        <taxon>Ustilaginomycotina</taxon>
        <taxon>Malasseziomycetes</taxon>
        <taxon>Malasseziales</taxon>
        <taxon>Malasseziaceae</taxon>
        <taxon>Malassezia</taxon>
    </lineage>
</organism>
<dbReference type="PANTHER" id="PTHR28523:SF1">
    <property type="entry name" value="CYTOCHROME C OXIDASE ASSEMBLY FACTOR 1"/>
    <property type="match status" value="1"/>
</dbReference>
<dbReference type="Pfam" id="PF08695">
    <property type="entry name" value="Coa1"/>
    <property type="match status" value="1"/>
</dbReference>
<dbReference type="VEuPathDB" id="FungiDB:MGL_1980"/>
<accession>A8Q044</accession>
<reference evidence="1 2" key="1">
    <citation type="journal article" date="2007" name="Proc. Natl. Acad. Sci. U.S.A.">
        <title>Dandruff-associated Malassezia genomes reveal convergent and divergent virulence traits shared with plant and human fungal pathogens.</title>
        <authorList>
            <person name="Xu J."/>
            <person name="Saunders C.W."/>
            <person name="Hu P."/>
            <person name="Grant R.A."/>
            <person name="Boekhout T."/>
            <person name="Kuramae E.E."/>
            <person name="Kronstad J.W."/>
            <person name="Deangelis Y.M."/>
            <person name="Reeder N.L."/>
            <person name="Johnstone K.R."/>
            <person name="Leland M."/>
            <person name="Fieno A.M."/>
            <person name="Begley W.M."/>
            <person name="Sun Y."/>
            <person name="Lacey M.P."/>
            <person name="Chaudhary T."/>
            <person name="Keough T."/>
            <person name="Chu L."/>
            <person name="Sears R."/>
            <person name="Yuan B."/>
            <person name="Dawson T.L.Jr."/>
        </authorList>
    </citation>
    <scope>NUCLEOTIDE SEQUENCE [LARGE SCALE GENOMIC DNA]</scope>
    <source>
        <strain evidence="2">ATCC MYA-4612 / CBS 7966</strain>
    </source>
</reference>
<dbReference type="Proteomes" id="UP000008837">
    <property type="component" value="Unassembled WGS sequence"/>
</dbReference>
<dbReference type="InParanoid" id="A8Q044"/>